<dbReference type="Gene3D" id="1.20.5.170">
    <property type="match status" value="1"/>
</dbReference>
<evidence type="ECO:0000256" key="1">
    <source>
        <dbReference type="SAM" id="MobiDB-lite"/>
    </source>
</evidence>
<dbReference type="CDD" id="cd14686">
    <property type="entry name" value="bZIP"/>
    <property type="match status" value="1"/>
</dbReference>
<dbReference type="PROSITE" id="PS50217">
    <property type="entry name" value="BZIP"/>
    <property type="match status" value="1"/>
</dbReference>
<comment type="caution">
    <text evidence="3">The sequence shown here is derived from an EMBL/GenBank/DDBJ whole genome shotgun (WGS) entry which is preliminary data.</text>
</comment>
<proteinExistence type="predicted"/>
<evidence type="ECO:0000259" key="2">
    <source>
        <dbReference type="PROSITE" id="PS50217"/>
    </source>
</evidence>
<evidence type="ECO:0000313" key="4">
    <source>
        <dbReference type="Proteomes" id="UP001530400"/>
    </source>
</evidence>
<reference evidence="3 4" key="1">
    <citation type="submission" date="2024-10" db="EMBL/GenBank/DDBJ databases">
        <title>Updated reference genomes for cyclostephanoid diatoms.</title>
        <authorList>
            <person name="Roberts W.R."/>
            <person name="Alverson A.J."/>
        </authorList>
    </citation>
    <scope>NUCLEOTIDE SEQUENCE [LARGE SCALE GENOMIC DNA]</scope>
    <source>
        <strain evidence="3 4">AJA010-31</strain>
    </source>
</reference>
<dbReference type="InterPro" id="IPR046347">
    <property type="entry name" value="bZIP_sf"/>
</dbReference>
<dbReference type="EMBL" id="JALLPJ020001282">
    <property type="protein sequence ID" value="KAL3771703.1"/>
    <property type="molecule type" value="Genomic_DNA"/>
</dbReference>
<gene>
    <name evidence="3" type="ORF">ACHAWO_008345</name>
</gene>
<evidence type="ECO:0000313" key="3">
    <source>
        <dbReference type="EMBL" id="KAL3771703.1"/>
    </source>
</evidence>
<sequence>MAPKAPAPKKRKLANSNDGSSSRPVKKSPLAGLPQNYYAPPKPTMTREELAAWRKEQRRERNRQSAADSRNKTKARIEQLEGELTQYKSLCQAMQSKMEAMERQIAMLTASAEQKVGERCSSFNASPEQITPPTSHPNSPSGSITHQDTLQLPLFPPLLSSPTEECTPLPVPSQDMEAAAAVASLKTLYGTTSFSWTFNQLLPAVKTGALTLDSNSKVDATSYILEIEDTRGAAIPVVTGNNACSVSDGQDCEEEMSEDSDGTAPDVVSVEESAVDGTVSDEEGGGSNIVDDEDLLDLLVDTLDVEFDPSLIVA</sequence>
<protein>
    <recommendedName>
        <fullName evidence="2">BZIP domain-containing protein</fullName>
    </recommendedName>
</protein>
<name>A0ABD3N6Q6_9STRA</name>
<feature type="compositionally biased region" description="Polar residues" evidence="1">
    <location>
        <begin position="121"/>
        <end position="148"/>
    </location>
</feature>
<accession>A0ABD3N6Q6</accession>
<dbReference type="Proteomes" id="UP001530400">
    <property type="component" value="Unassembled WGS sequence"/>
</dbReference>
<feature type="compositionally biased region" description="Basic and acidic residues" evidence="1">
    <location>
        <begin position="45"/>
        <end position="75"/>
    </location>
</feature>
<feature type="compositionally biased region" description="Polar residues" evidence="1">
    <location>
        <begin position="14"/>
        <end position="23"/>
    </location>
</feature>
<feature type="region of interest" description="Disordered" evidence="1">
    <location>
        <begin position="119"/>
        <end position="148"/>
    </location>
</feature>
<keyword evidence="4" id="KW-1185">Reference proteome</keyword>
<dbReference type="InterPro" id="IPR004827">
    <property type="entry name" value="bZIP"/>
</dbReference>
<dbReference type="AlphaFoldDB" id="A0ABD3N6Q6"/>
<organism evidence="3 4">
    <name type="scientific">Cyclotella atomus</name>
    <dbReference type="NCBI Taxonomy" id="382360"/>
    <lineage>
        <taxon>Eukaryota</taxon>
        <taxon>Sar</taxon>
        <taxon>Stramenopiles</taxon>
        <taxon>Ochrophyta</taxon>
        <taxon>Bacillariophyta</taxon>
        <taxon>Coscinodiscophyceae</taxon>
        <taxon>Thalassiosirophycidae</taxon>
        <taxon>Stephanodiscales</taxon>
        <taxon>Stephanodiscaceae</taxon>
        <taxon>Cyclotella</taxon>
    </lineage>
</organism>
<dbReference type="SMART" id="SM00338">
    <property type="entry name" value="BRLZ"/>
    <property type="match status" value="1"/>
</dbReference>
<feature type="domain" description="BZIP" evidence="2">
    <location>
        <begin position="54"/>
        <end position="108"/>
    </location>
</feature>
<feature type="region of interest" description="Disordered" evidence="1">
    <location>
        <begin position="1"/>
        <end position="75"/>
    </location>
</feature>
<dbReference type="Pfam" id="PF00170">
    <property type="entry name" value="bZIP_1"/>
    <property type="match status" value="1"/>
</dbReference>
<dbReference type="SUPFAM" id="SSF57959">
    <property type="entry name" value="Leucine zipper domain"/>
    <property type="match status" value="1"/>
</dbReference>